<accession>A0A1H0TH47</accession>
<gene>
    <name evidence="2" type="ORF">SAMN05421677_12143</name>
</gene>
<dbReference type="OrthoDB" id="9802640at2"/>
<dbReference type="RefSeq" id="WP_089654238.1">
    <property type="nucleotide sequence ID" value="NZ_FNIZ01000021.1"/>
</dbReference>
<feature type="compositionally biased region" description="Basic and acidic residues" evidence="1">
    <location>
        <begin position="75"/>
        <end position="84"/>
    </location>
</feature>
<dbReference type="PANTHER" id="PTHR37827:SF1">
    <property type="entry name" value="HNH DOMAIN-CONTAINING PROTEIN"/>
    <property type="match status" value="1"/>
</dbReference>
<proteinExistence type="predicted"/>
<protein>
    <recommendedName>
        <fullName evidence="4">HNH endonuclease</fullName>
    </recommendedName>
</protein>
<dbReference type="PANTHER" id="PTHR37827">
    <property type="entry name" value="TUDOR DOMAIN-CONTAINING PROTEIN"/>
    <property type="match status" value="1"/>
</dbReference>
<reference evidence="3" key="1">
    <citation type="submission" date="2016-10" db="EMBL/GenBank/DDBJ databases">
        <authorList>
            <person name="Varghese N."/>
            <person name="Submissions S."/>
        </authorList>
    </citation>
    <scope>NUCLEOTIDE SEQUENCE [LARGE SCALE GENOMIC DNA]</scope>
    <source>
        <strain evidence="3">CGMCC 1.3703</strain>
    </source>
</reference>
<sequence>MGETCDLCARSPVKTTEHHLIPKQFGGVEGPTAMLCSACHRQIHALFTNEELAAFYHSVERLKDHPDMQKYLRWVKKQDPEKKISTRKSNRRKRK</sequence>
<keyword evidence="3" id="KW-1185">Reference proteome</keyword>
<dbReference type="Proteomes" id="UP000198860">
    <property type="component" value="Unassembled WGS sequence"/>
</dbReference>
<evidence type="ECO:0000313" key="2">
    <source>
        <dbReference type="EMBL" id="SDP53165.1"/>
    </source>
</evidence>
<feature type="compositionally biased region" description="Basic residues" evidence="1">
    <location>
        <begin position="85"/>
        <end position="95"/>
    </location>
</feature>
<dbReference type="AlphaFoldDB" id="A0A1H0TH47"/>
<organism evidence="2 3">
    <name type="scientific">Halobacillus aidingensis</name>
    <dbReference type="NCBI Taxonomy" id="240303"/>
    <lineage>
        <taxon>Bacteria</taxon>
        <taxon>Bacillati</taxon>
        <taxon>Bacillota</taxon>
        <taxon>Bacilli</taxon>
        <taxon>Bacillales</taxon>
        <taxon>Bacillaceae</taxon>
        <taxon>Halobacillus</taxon>
    </lineage>
</organism>
<feature type="region of interest" description="Disordered" evidence="1">
    <location>
        <begin position="75"/>
        <end position="95"/>
    </location>
</feature>
<name>A0A1H0TH47_HALAD</name>
<evidence type="ECO:0008006" key="4">
    <source>
        <dbReference type="Google" id="ProtNLM"/>
    </source>
</evidence>
<dbReference type="EMBL" id="FNIZ01000021">
    <property type="protein sequence ID" value="SDP53165.1"/>
    <property type="molecule type" value="Genomic_DNA"/>
</dbReference>
<evidence type="ECO:0000256" key="1">
    <source>
        <dbReference type="SAM" id="MobiDB-lite"/>
    </source>
</evidence>
<dbReference type="STRING" id="240303.SAMN05421677_12143"/>
<evidence type="ECO:0000313" key="3">
    <source>
        <dbReference type="Proteomes" id="UP000198860"/>
    </source>
</evidence>